<keyword evidence="10" id="KW-1185">Reference proteome</keyword>
<dbReference type="RefSeq" id="WP_207678279.1">
    <property type="nucleotide sequence ID" value="NZ_CP061800.1"/>
</dbReference>
<evidence type="ECO:0000259" key="8">
    <source>
        <dbReference type="Pfam" id="PF12038"/>
    </source>
</evidence>
<dbReference type="CDD" id="cd03801">
    <property type="entry name" value="GT4_PimA-like"/>
    <property type="match status" value="1"/>
</dbReference>
<dbReference type="PANTHER" id="PTHR13615">
    <property type="entry name" value="GLYCOSYLTRANSFERASE-LIKE 1"/>
    <property type="match status" value="1"/>
</dbReference>
<keyword evidence="2" id="KW-0328">Glycosyltransferase</keyword>
<dbReference type="SUPFAM" id="SSF53756">
    <property type="entry name" value="UDP-Glycosyltransferase/glycogen phosphorylase"/>
    <property type="match status" value="1"/>
</dbReference>
<protein>
    <recommendedName>
        <fullName evidence="5">tRNA-queuosine alpha-mannosyltransferase</fullName>
        <ecNumber evidence="4">2.4.1.110</ecNumber>
    </recommendedName>
</protein>
<feature type="domain" description="tRNA-queuosine alpha-mannosyltransferase N-terminal" evidence="8">
    <location>
        <begin position="2"/>
        <end position="166"/>
    </location>
</feature>
<dbReference type="InterPro" id="IPR001296">
    <property type="entry name" value="Glyco_trans_1"/>
</dbReference>
<dbReference type="PANTHER" id="PTHR13615:SF3">
    <property type="entry name" value="GLYCOSYLTRANSFERASE-LIKE DOMAIN-CONTAINING PROTEIN 1"/>
    <property type="match status" value="1"/>
</dbReference>
<evidence type="ECO:0000256" key="2">
    <source>
        <dbReference type="ARBA" id="ARBA00022676"/>
    </source>
</evidence>
<evidence type="ECO:0000256" key="6">
    <source>
        <dbReference type="ARBA" id="ARBA00048439"/>
    </source>
</evidence>
<dbReference type="EC" id="2.4.1.110" evidence="4"/>
<dbReference type="InterPro" id="IPR022701">
    <property type="entry name" value="QTMAN_N"/>
</dbReference>
<comment type="similarity">
    <text evidence="1">Belongs to the glycosyltransferase group 1 family. Glycosyltransferase 4 subfamily.</text>
</comment>
<dbReference type="Gene3D" id="3.40.50.2000">
    <property type="entry name" value="Glycogen Phosphorylase B"/>
    <property type="match status" value="1"/>
</dbReference>
<comment type="catalytic activity">
    <reaction evidence="6">
        <text>queuosine(34) in tRNA(Asp) + GDP-alpha-D-mannose = O-4''-alpha-D-mannosylqueuosine(34) in tRNA(Asp) + GDP + H(+)</text>
        <dbReference type="Rhea" id="RHEA:12885"/>
        <dbReference type="Rhea" id="RHEA-COMP:18572"/>
        <dbReference type="Rhea" id="RHEA-COMP:18581"/>
        <dbReference type="ChEBI" id="CHEBI:15378"/>
        <dbReference type="ChEBI" id="CHEBI:57527"/>
        <dbReference type="ChEBI" id="CHEBI:58189"/>
        <dbReference type="ChEBI" id="CHEBI:194431"/>
        <dbReference type="ChEBI" id="CHEBI:194442"/>
        <dbReference type="EC" id="2.4.1.110"/>
    </reaction>
    <physiologicalReaction direction="left-to-right" evidence="6">
        <dbReference type="Rhea" id="RHEA:12886"/>
    </physiologicalReaction>
</comment>
<dbReference type="EMBL" id="CP061800">
    <property type="protein sequence ID" value="QTA89814.1"/>
    <property type="molecule type" value="Genomic_DNA"/>
</dbReference>
<feature type="domain" description="Glycosyl transferase family 1" evidence="7">
    <location>
        <begin position="174"/>
        <end position="325"/>
    </location>
</feature>
<accession>A0A975BRD0</accession>
<reference evidence="9" key="1">
    <citation type="journal article" date="2021" name="Microb. Physiol.">
        <title>Proteogenomic Insights into the Physiology of Marine, Sulfate-Reducing, Filamentous Desulfonema limicola and Desulfonema magnum.</title>
        <authorList>
            <person name="Schnaars V."/>
            <person name="Wohlbrand L."/>
            <person name="Scheve S."/>
            <person name="Hinrichs C."/>
            <person name="Reinhardt R."/>
            <person name="Rabus R."/>
        </authorList>
    </citation>
    <scope>NUCLEOTIDE SEQUENCE</scope>
    <source>
        <strain evidence="9">4be13</strain>
    </source>
</reference>
<evidence type="ECO:0000256" key="5">
    <source>
        <dbReference type="ARBA" id="ARBA00044539"/>
    </source>
</evidence>
<evidence type="ECO:0000256" key="3">
    <source>
        <dbReference type="ARBA" id="ARBA00022679"/>
    </source>
</evidence>
<sequence>MKFLFLEPFFGGSHRNFAEGLIANSRHDIDLLTLPARFWKWRMRGAALYFLKKISSVEKYDGLITTDIMSLSDFKALCKPSCPPAMVYFHESQMTYPLAPGEHMDFQFGFTDITTGLAADRVVFNSHTHFDTFFSSLPGFLKMMPEYHPKWVTEAIRSKSSVLYPGCQFPSEKETFTRSDAPPLIIWNHRWEFDKNPDDFFNALDAVLEQGHEFRLALLGENFQVVPKAFIRARERYGDRIIQYGYVKSRKAYLDMLRQGTLVISTATQENFGISVVEAVRYGCIPLLPNRLAYPEVIPRAFHSDFLYDNPTELVDKLAFLIVNHSQFQEKIQHLSDIMGGFAWENVIDKYDEELEQLVR</sequence>
<dbReference type="AlphaFoldDB" id="A0A975BRD0"/>
<dbReference type="Pfam" id="PF12038">
    <property type="entry name" value="QTMAN_N"/>
    <property type="match status" value="1"/>
</dbReference>
<organism evidence="9 10">
    <name type="scientific">Desulfonema magnum</name>
    <dbReference type="NCBI Taxonomy" id="45655"/>
    <lineage>
        <taxon>Bacteria</taxon>
        <taxon>Pseudomonadati</taxon>
        <taxon>Thermodesulfobacteriota</taxon>
        <taxon>Desulfobacteria</taxon>
        <taxon>Desulfobacterales</taxon>
        <taxon>Desulfococcaceae</taxon>
        <taxon>Desulfonema</taxon>
    </lineage>
</organism>
<keyword evidence="3" id="KW-0808">Transferase</keyword>
<dbReference type="GO" id="GO:0016438">
    <property type="term" value="F:tRNA-queuosine(34) beta-mannosyltransferase activity"/>
    <property type="evidence" value="ECO:0007669"/>
    <property type="project" value="UniProtKB-EC"/>
</dbReference>
<dbReference type="Proteomes" id="UP000663722">
    <property type="component" value="Chromosome"/>
</dbReference>
<dbReference type="KEGG" id="dmm:dnm_058710"/>
<evidence type="ECO:0000256" key="4">
    <source>
        <dbReference type="ARBA" id="ARBA00044517"/>
    </source>
</evidence>
<evidence type="ECO:0000259" key="7">
    <source>
        <dbReference type="Pfam" id="PF00534"/>
    </source>
</evidence>
<proteinExistence type="inferred from homology"/>
<gene>
    <name evidence="9" type="ORF">dnm_058710</name>
</gene>
<evidence type="ECO:0000256" key="1">
    <source>
        <dbReference type="ARBA" id="ARBA00009481"/>
    </source>
</evidence>
<evidence type="ECO:0000313" key="10">
    <source>
        <dbReference type="Proteomes" id="UP000663722"/>
    </source>
</evidence>
<dbReference type="InterPro" id="IPR051862">
    <property type="entry name" value="GT-like_domain_containing_1"/>
</dbReference>
<name>A0A975BRD0_9BACT</name>
<evidence type="ECO:0000313" key="9">
    <source>
        <dbReference type="EMBL" id="QTA89814.1"/>
    </source>
</evidence>
<dbReference type="Pfam" id="PF00534">
    <property type="entry name" value="Glycos_transf_1"/>
    <property type="match status" value="1"/>
</dbReference>